<organism evidence="1 2">
    <name type="scientific">Tribolium castaneum</name>
    <name type="common">Red flour beetle</name>
    <dbReference type="NCBI Taxonomy" id="7070"/>
    <lineage>
        <taxon>Eukaryota</taxon>
        <taxon>Metazoa</taxon>
        <taxon>Ecdysozoa</taxon>
        <taxon>Arthropoda</taxon>
        <taxon>Hexapoda</taxon>
        <taxon>Insecta</taxon>
        <taxon>Pterygota</taxon>
        <taxon>Neoptera</taxon>
        <taxon>Endopterygota</taxon>
        <taxon>Coleoptera</taxon>
        <taxon>Polyphaga</taxon>
        <taxon>Cucujiformia</taxon>
        <taxon>Tenebrionidae</taxon>
        <taxon>Tenebrionidae incertae sedis</taxon>
        <taxon>Tribolium</taxon>
    </lineage>
</organism>
<gene>
    <name evidence="1" type="primary">GLEAN_15803</name>
    <name evidence="1" type="ORF">TcasGA2_TC015803</name>
</gene>
<accession>D2A415</accession>
<evidence type="ECO:0000313" key="1">
    <source>
        <dbReference type="EMBL" id="EFA05599.1"/>
    </source>
</evidence>
<dbReference type="AlphaFoldDB" id="D2A415"/>
<name>D2A415_TRICA</name>
<reference evidence="1 2" key="1">
    <citation type="journal article" date="2008" name="Nature">
        <title>The genome of the model beetle and pest Tribolium castaneum.</title>
        <authorList>
            <consortium name="Tribolium Genome Sequencing Consortium"/>
            <person name="Richards S."/>
            <person name="Gibbs R.A."/>
            <person name="Weinstock G.M."/>
            <person name="Brown S.J."/>
            <person name="Denell R."/>
            <person name="Beeman R.W."/>
            <person name="Gibbs R."/>
            <person name="Beeman R.W."/>
            <person name="Brown S.J."/>
            <person name="Bucher G."/>
            <person name="Friedrich M."/>
            <person name="Grimmelikhuijzen C.J."/>
            <person name="Klingler M."/>
            <person name="Lorenzen M."/>
            <person name="Richards S."/>
            <person name="Roth S."/>
            <person name="Schroder R."/>
            <person name="Tautz D."/>
            <person name="Zdobnov E.M."/>
            <person name="Muzny D."/>
            <person name="Gibbs R.A."/>
            <person name="Weinstock G.M."/>
            <person name="Attaway T."/>
            <person name="Bell S."/>
            <person name="Buhay C.J."/>
            <person name="Chandrabose M.N."/>
            <person name="Chavez D."/>
            <person name="Clerk-Blankenburg K.P."/>
            <person name="Cree A."/>
            <person name="Dao M."/>
            <person name="Davis C."/>
            <person name="Chacko J."/>
            <person name="Dinh H."/>
            <person name="Dugan-Rocha S."/>
            <person name="Fowler G."/>
            <person name="Garner T.T."/>
            <person name="Garnes J."/>
            <person name="Gnirke A."/>
            <person name="Hawes A."/>
            <person name="Hernandez J."/>
            <person name="Hines S."/>
            <person name="Holder M."/>
            <person name="Hume J."/>
            <person name="Jhangiani S.N."/>
            <person name="Joshi V."/>
            <person name="Khan Z.M."/>
            <person name="Jackson L."/>
            <person name="Kovar C."/>
            <person name="Kowis A."/>
            <person name="Lee S."/>
            <person name="Lewis L.R."/>
            <person name="Margolis J."/>
            <person name="Morgan M."/>
            <person name="Nazareth L.V."/>
            <person name="Nguyen N."/>
            <person name="Okwuonu G."/>
            <person name="Parker D."/>
            <person name="Richards S."/>
            <person name="Ruiz S.J."/>
            <person name="Santibanez J."/>
            <person name="Savard J."/>
            <person name="Scherer S.E."/>
            <person name="Schneider B."/>
            <person name="Sodergren E."/>
            <person name="Tautz D."/>
            <person name="Vattahil S."/>
            <person name="Villasana D."/>
            <person name="White C.S."/>
            <person name="Wright R."/>
            <person name="Park Y."/>
            <person name="Beeman R.W."/>
            <person name="Lord J."/>
            <person name="Oppert B."/>
            <person name="Lorenzen M."/>
            <person name="Brown S."/>
            <person name="Wang L."/>
            <person name="Savard J."/>
            <person name="Tautz D."/>
            <person name="Richards S."/>
            <person name="Weinstock G."/>
            <person name="Gibbs R.A."/>
            <person name="Liu Y."/>
            <person name="Worley K."/>
            <person name="Weinstock G."/>
            <person name="Elsik C.G."/>
            <person name="Reese J.T."/>
            <person name="Elhaik E."/>
            <person name="Landan G."/>
            <person name="Graur D."/>
            <person name="Arensburger P."/>
            <person name="Atkinson P."/>
            <person name="Beeman R.W."/>
            <person name="Beidler J."/>
            <person name="Brown S.J."/>
            <person name="Demuth J.P."/>
            <person name="Drury D.W."/>
            <person name="Du Y.Z."/>
            <person name="Fujiwara H."/>
            <person name="Lorenzen M."/>
            <person name="Maselli V."/>
            <person name="Osanai M."/>
            <person name="Park Y."/>
            <person name="Robertson H.M."/>
            <person name="Tu Z."/>
            <person name="Wang J.J."/>
            <person name="Wang S."/>
            <person name="Richards S."/>
            <person name="Song H."/>
            <person name="Zhang L."/>
            <person name="Sodergren E."/>
            <person name="Werner D."/>
            <person name="Stanke M."/>
            <person name="Morgenstern B."/>
            <person name="Solovyev V."/>
            <person name="Kosarev P."/>
            <person name="Brown G."/>
            <person name="Chen H.C."/>
            <person name="Ermolaeva O."/>
            <person name="Hlavina W."/>
            <person name="Kapustin Y."/>
            <person name="Kiryutin B."/>
            <person name="Kitts P."/>
            <person name="Maglott D."/>
            <person name="Pruitt K."/>
            <person name="Sapojnikov V."/>
            <person name="Souvorov A."/>
            <person name="Mackey A.J."/>
            <person name="Waterhouse R.M."/>
            <person name="Wyder S."/>
            <person name="Zdobnov E.M."/>
            <person name="Zdobnov E.M."/>
            <person name="Wyder S."/>
            <person name="Kriventseva E.V."/>
            <person name="Kadowaki T."/>
            <person name="Bork P."/>
            <person name="Aranda M."/>
            <person name="Bao R."/>
            <person name="Beermann A."/>
            <person name="Berns N."/>
            <person name="Bolognesi R."/>
            <person name="Bonneton F."/>
            <person name="Bopp D."/>
            <person name="Brown S.J."/>
            <person name="Bucher G."/>
            <person name="Butts T."/>
            <person name="Chaumot A."/>
            <person name="Denell R.E."/>
            <person name="Ferrier D.E."/>
            <person name="Friedrich M."/>
            <person name="Gordon C.M."/>
            <person name="Jindra M."/>
            <person name="Klingler M."/>
            <person name="Lan Q."/>
            <person name="Lattorff H.M."/>
            <person name="Laudet V."/>
            <person name="von Levetsow C."/>
            <person name="Liu Z."/>
            <person name="Lutz R."/>
            <person name="Lynch J.A."/>
            <person name="da Fonseca R.N."/>
            <person name="Posnien N."/>
            <person name="Reuter R."/>
            <person name="Roth S."/>
            <person name="Savard J."/>
            <person name="Schinko J.B."/>
            <person name="Schmitt C."/>
            <person name="Schoppmeier M."/>
            <person name="Schroder R."/>
            <person name="Shippy T.D."/>
            <person name="Simonnet F."/>
            <person name="Marques-Souza H."/>
            <person name="Tautz D."/>
            <person name="Tomoyasu Y."/>
            <person name="Trauner J."/>
            <person name="Van der Zee M."/>
            <person name="Vervoort M."/>
            <person name="Wittkopp N."/>
            <person name="Wimmer E.A."/>
            <person name="Yang X."/>
            <person name="Jones A.K."/>
            <person name="Sattelle D.B."/>
            <person name="Ebert P.R."/>
            <person name="Nelson D."/>
            <person name="Scott J.G."/>
            <person name="Beeman R.W."/>
            <person name="Muthukrishnan S."/>
            <person name="Kramer K.J."/>
            <person name="Arakane Y."/>
            <person name="Beeman R.W."/>
            <person name="Zhu Q."/>
            <person name="Hogenkamp D."/>
            <person name="Dixit R."/>
            <person name="Oppert B."/>
            <person name="Jiang H."/>
            <person name="Zou Z."/>
            <person name="Marshall J."/>
            <person name="Elpidina E."/>
            <person name="Vinokurov K."/>
            <person name="Oppert C."/>
            <person name="Zou Z."/>
            <person name="Evans J."/>
            <person name="Lu Z."/>
            <person name="Zhao P."/>
            <person name="Sumathipala N."/>
            <person name="Altincicek B."/>
            <person name="Vilcinskas A."/>
            <person name="Williams M."/>
            <person name="Hultmark D."/>
            <person name="Hetru C."/>
            <person name="Jiang H."/>
            <person name="Grimmelikhuijzen C.J."/>
            <person name="Hauser F."/>
            <person name="Cazzamali G."/>
            <person name="Williamson M."/>
            <person name="Park Y."/>
            <person name="Li B."/>
            <person name="Tanaka Y."/>
            <person name="Predel R."/>
            <person name="Neupert S."/>
            <person name="Schachtner J."/>
            <person name="Verleyen P."/>
            <person name="Raible F."/>
            <person name="Bork P."/>
            <person name="Friedrich M."/>
            <person name="Walden K.K."/>
            <person name="Robertson H.M."/>
            <person name="Angeli S."/>
            <person name="Foret S."/>
            <person name="Bucher G."/>
            <person name="Schuetz S."/>
            <person name="Maleszka R."/>
            <person name="Wimmer E.A."/>
            <person name="Beeman R.W."/>
            <person name="Lorenzen M."/>
            <person name="Tomoyasu Y."/>
            <person name="Miller S.C."/>
            <person name="Grossmann D."/>
            <person name="Bucher G."/>
        </authorList>
    </citation>
    <scope>NUCLEOTIDE SEQUENCE [LARGE SCALE GENOMIC DNA]</scope>
    <source>
        <strain evidence="1 2">Georgia GA2</strain>
    </source>
</reference>
<reference evidence="1 2" key="2">
    <citation type="journal article" date="2010" name="Nucleic Acids Res.">
        <title>BeetleBase in 2010: revisions to provide comprehensive genomic information for Tribolium castaneum.</title>
        <authorList>
            <person name="Kim H.S."/>
            <person name="Murphy T."/>
            <person name="Xia J."/>
            <person name="Caragea D."/>
            <person name="Park Y."/>
            <person name="Beeman R.W."/>
            <person name="Lorenzen M.D."/>
            <person name="Butcher S."/>
            <person name="Manak J.R."/>
            <person name="Brown S.J."/>
        </authorList>
    </citation>
    <scope>GENOME REANNOTATION</scope>
    <source>
        <strain evidence="1 2">Georgia GA2</strain>
    </source>
</reference>
<keyword evidence="2" id="KW-1185">Reference proteome</keyword>
<protein>
    <submittedName>
        <fullName evidence="1">Uncharacterized protein</fullName>
    </submittedName>
</protein>
<dbReference type="InParanoid" id="D2A415"/>
<evidence type="ECO:0000313" key="2">
    <source>
        <dbReference type="Proteomes" id="UP000007266"/>
    </source>
</evidence>
<dbReference type="Proteomes" id="UP000007266">
    <property type="component" value="Linkage group 6"/>
</dbReference>
<dbReference type="EMBL" id="KQ971348">
    <property type="protein sequence ID" value="EFA05599.1"/>
    <property type="molecule type" value="Genomic_DNA"/>
</dbReference>
<sequence length="110" mass="12771">MPPMAFRFGVANKQLARHRSKVKLNCKDHPKPGFEARFFEGCWKKSNANVLQPLFVEVVCNKSFDIYDIRSGRKAIKMVVSENEKFDLVKRYGTVRKNAFFRSPLTVQCK</sequence>
<dbReference type="HOGENOM" id="CLU_2174184_0_0_1"/>
<proteinExistence type="predicted"/>